<evidence type="ECO:0000256" key="3">
    <source>
        <dbReference type="ARBA" id="ARBA00022525"/>
    </source>
</evidence>
<dbReference type="InterPro" id="IPR008996">
    <property type="entry name" value="IL1/FGF"/>
</dbReference>
<dbReference type="Gene3D" id="2.80.10.50">
    <property type="match status" value="1"/>
</dbReference>
<dbReference type="Ensembl" id="ENSAPOT00000001509.1">
    <property type="protein sequence ID" value="ENSAPOP00000027311.1"/>
    <property type="gene ID" value="ENSAPOG00000011748.1"/>
</dbReference>
<name>A0A3Q1GDJ5_9TELE</name>
<dbReference type="SUPFAM" id="SSF50353">
    <property type="entry name" value="Cytokine"/>
    <property type="match status" value="1"/>
</dbReference>
<dbReference type="GO" id="GO:0006954">
    <property type="term" value="P:inflammatory response"/>
    <property type="evidence" value="ECO:0007669"/>
    <property type="project" value="InterPro"/>
</dbReference>
<evidence type="ECO:0000256" key="1">
    <source>
        <dbReference type="ARBA" id="ARBA00004613"/>
    </source>
</evidence>
<dbReference type="GO" id="GO:0006955">
    <property type="term" value="P:immune response"/>
    <property type="evidence" value="ECO:0007669"/>
    <property type="project" value="InterPro"/>
</dbReference>
<organism evidence="4 5">
    <name type="scientific">Acanthochromis polyacanthus</name>
    <name type="common">spiny chromis</name>
    <dbReference type="NCBI Taxonomy" id="80966"/>
    <lineage>
        <taxon>Eukaryota</taxon>
        <taxon>Metazoa</taxon>
        <taxon>Chordata</taxon>
        <taxon>Craniata</taxon>
        <taxon>Vertebrata</taxon>
        <taxon>Euteleostomi</taxon>
        <taxon>Actinopterygii</taxon>
        <taxon>Neopterygii</taxon>
        <taxon>Teleostei</taxon>
        <taxon>Neoteleostei</taxon>
        <taxon>Acanthomorphata</taxon>
        <taxon>Ovalentaria</taxon>
        <taxon>Pomacentridae</taxon>
        <taxon>Acanthochromis</taxon>
    </lineage>
</organism>
<keyword evidence="3" id="KW-0964">Secreted</keyword>
<dbReference type="STRING" id="80966.ENSAPOP00000027311"/>
<sequence length="189" mass="21672">MANGGIPTTFLDIHCDSFYLTFSEEKDGWEEDAFRQSGTWKCKLRSRDSKYLTLNGNGHFQFENFTGEQFTIYTYQSTALDEGTHRGAVMLYVSKGQQKMVACCRNDSEVYAKAMEPPTDVTETSDEALFYMERLSAHDTYQFQSTLHPGCFLGFQPDDKNASRHKLVLIRGKDNVDCYCPLQMMKKLD</sequence>
<protein>
    <submittedName>
        <fullName evidence="4">Interleukin-18-like</fullName>
    </submittedName>
</protein>
<reference evidence="4" key="1">
    <citation type="submission" date="2025-05" db="UniProtKB">
        <authorList>
            <consortium name="Ensembl"/>
        </authorList>
    </citation>
    <scope>IDENTIFICATION</scope>
</reference>
<dbReference type="GO" id="GO:0005615">
    <property type="term" value="C:extracellular space"/>
    <property type="evidence" value="ECO:0007669"/>
    <property type="project" value="InterPro"/>
</dbReference>
<evidence type="ECO:0000313" key="5">
    <source>
        <dbReference type="Proteomes" id="UP000257200"/>
    </source>
</evidence>
<dbReference type="AlphaFoldDB" id="A0A3Q1GDJ5"/>
<dbReference type="InterPro" id="IPR000975">
    <property type="entry name" value="IL-1_fam"/>
</dbReference>
<evidence type="ECO:0000313" key="4">
    <source>
        <dbReference type="Ensembl" id="ENSAPOP00000027299.1"/>
    </source>
</evidence>
<dbReference type="Proteomes" id="UP000257200">
    <property type="component" value="Unplaced"/>
</dbReference>
<dbReference type="CDD" id="cd23298">
    <property type="entry name" value="beta-trefoil_IL18"/>
    <property type="match status" value="1"/>
</dbReference>
<dbReference type="GO" id="GO:0005125">
    <property type="term" value="F:cytokine activity"/>
    <property type="evidence" value="ECO:0007669"/>
    <property type="project" value="InterPro"/>
</dbReference>
<dbReference type="GeneTree" id="ENSGT00940000171313"/>
<dbReference type="Ensembl" id="ENSAPOT00000001524.1">
    <property type="protein sequence ID" value="ENSAPOP00000027299.1"/>
    <property type="gene ID" value="ENSAPOG00000011748.1"/>
</dbReference>
<comment type="subcellular location">
    <subcellularLocation>
        <location evidence="1">Secreted</location>
    </subcellularLocation>
</comment>
<accession>A0A3Q1GDJ5</accession>
<comment type="similarity">
    <text evidence="2">Belongs to the IL-1 family.</text>
</comment>
<proteinExistence type="inferred from homology"/>
<keyword evidence="5" id="KW-1185">Reference proteome</keyword>
<evidence type="ECO:0000256" key="2">
    <source>
        <dbReference type="ARBA" id="ARBA00010448"/>
    </source>
</evidence>
<dbReference type="Pfam" id="PF00340">
    <property type="entry name" value="IL1"/>
    <property type="match status" value="1"/>
</dbReference>